<evidence type="ECO:0000256" key="12">
    <source>
        <dbReference type="PIRNR" id="PIRNR006250"/>
    </source>
</evidence>
<dbReference type="InterPro" id="IPR002638">
    <property type="entry name" value="Quinolinate_PRibosylTrfase_C"/>
</dbReference>
<dbReference type="CDD" id="cd01572">
    <property type="entry name" value="QPRTase"/>
    <property type="match status" value="1"/>
</dbReference>
<evidence type="ECO:0000256" key="4">
    <source>
        <dbReference type="ARBA" id="ARBA00011218"/>
    </source>
</evidence>
<dbReference type="GO" id="GO:0004514">
    <property type="term" value="F:nicotinate-nucleotide diphosphorylase (carboxylating) activity"/>
    <property type="evidence" value="ECO:0007669"/>
    <property type="project" value="UniProtKB-EC"/>
</dbReference>
<evidence type="ECO:0000256" key="7">
    <source>
        <dbReference type="ARBA" id="ARBA00022676"/>
    </source>
</evidence>
<dbReference type="PATRIC" id="fig|765912.4.peg.1702"/>
<evidence type="ECO:0000259" key="14">
    <source>
        <dbReference type="Pfam" id="PF02749"/>
    </source>
</evidence>
<feature type="domain" description="Quinolinate phosphoribosyl transferase C-terminal" evidence="13">
    <location>
        <begin position="132"/>
        <end position="295"/>
    </location>
</feature>
<evidence type="ECO:0000256" key="9">
    <source>
        <dbReference type="ARBA" id="ARBA00033102"/>
    </source>
</evidence>
<dbReference type="HOGENOM" id="CLU_039622_0_3_6"/>
<evidence type="ECO:0000256" key="11">
    <source>
        <dbReference type="ARBA" id="ARBA00069173"/>
    </source>
</evidence>
<organism evidence="15 16">
    <name type="scientific">Thioflavicoccus mobilis 8321</name>
    <dbReference type="NCBI Taxonomy" id="765912"/>
    <lineage>
        <taxon>Bacteria</taxon>
        <taxon>Pseudomonadati</taxon>
        <taxon>Pseudomonadota</taxon>
        <taxon>Gammaproteobacteria</taxon>
        <taxon>Chromatiales</taxon>
        <taxon>Chromatiaceae</taxon>
        <taxon>Thioflavicoccus</taxon>
    </lineage>
</organism>
<proteinExistence type="inferred from homology"/>
<dbReference type="Gene3D" id="3.90.1170.20">
    <property type="entry name" value="Quinolinate phosphoribosyl transferase, N-terminal domain"/>
    <property type="match status" value="1"/>
</dbReference>
<dbReference type="Pfam" id="PF02749">
    <property type="entry name" value="QRPTase_N"/>
    <property type="match status" value="1"/>
</dbReference>
<reference evidence="15 16" key="1">
    <citation type="submission" date="2011-09" db="EMBL/GenBank/DDBJ databases">
        <title>Complete sequence of chromosome of Thioflavicoccus mobilis 8321.</title>
        <authorList>
            <consortium name="US DOE Joint Genome Institute"/>
            <person name="Lucas S."/>
            <person name="Han J."/>
            <person name="Lapidus A."/>
            <person name="Cheng J.-F."/>
            <person name="Goodwin L."/>
            <person name="Pitluck S."/>
            <person name="Peters L."/>
            <person name="Ovchinnikova G."/>
            <person name="Lu M."/>
            <person name="Detter J.C."/>
            <person name="Han C."/>
            <person name="Tapia R."/>
            <person name="Land M."/>
            <person name="Hauser L."/>
            <person name="Kyrpides N."/>
            <person name="Ivanova N."/>
            <person name="Pagani I."/>
            <person name="Vogl K."/>
            <person name="Liu Z."/>
            <person name="Imhoff J."/>
            <person name="Thiel V."/>
            <person name="Frigaard N.-U."/>
            <person name="Bryant D."/>
            <person name="Woyke T."/>
        </authorList>
    </citation>
    <scope>NUCLEOTIDE SEQUENCE [LARGE SCALE GENOMIC DNA]</scope>
    <source>
        <strain evidence="15 16">8321</strain>
    </source>
</reference>
<feature type="domain" description="Quinolinate phosphoribosyl transferase N-terminal" evidence="14">
    <location>
        <begin position="46"/>
        <end position="129"/>
    </location>
</feature>
<evidence type="ECO:0000256" key="5">
    <source>
        <dbReference type="ARBA" id="ARBA00011944"/>
    </source>
</evidence>
<comment type="similarity">
    <text evidence="3 12">Belongs to the NadC/ModD family.</text>
</comment>
<dbReference type="InterPro" id="IPR036068">
    <property type="entry name" value="Nicotinate_pribotase-like_C"/>
</dbReference>
<dbReference type="InterPro" id="IPR037128">
    <property type="entry name" value="Quinolinate_PRibosylTase_N_sf"/>
</dbReference>
<evidence type="ECO:0000256" key="3">
    <source>
        <dbReference type="ARBA" id="ARBA00009400"/>
    </source>
</evidence>
<name>L0GYY3_9GAMM</name>
<comment type="subunit">
    <text evidence="4">Hexamer formed by 3 homodimers.</text>
</comment>
<dbReference type="FunFam" id="3.90.1170.20:FF:000001">
    <property type="entry name" value="Nicotinate-nucleotide diphosphorylase (Carboxylating)"/>
    <property type="match status" value="1"/>
</dbReference>
<dbReference type="GO" id="GO:0005737">
    <property type="term" value="C:cytoplasm"/>
    <property type="evidence" value="ECO:0007669"/>
    <property type="project" value="TreeGrafter"/>
</dbReference>
<evidence type="ECO:0000259" key="13">
    <source>
        <dbReference type="Pfam" id="PF01729"/>
    </source>
</evidence>
<dbReference type="SUPFAM" id="SSF51690">
    <property type="entry name" value="Nicotinate/Quinolinate PRTase C-terminal domain-like"/>
    <property type="match status" value="1"/>
</dbReference>
<evidence type="ECO:0000256" key="8">
    <source>
        <dbReference type="ARBA" id="ARBA00022679"/>
    </source>
</evidence>
<keyword evidence="16" id="KW-1185">Reference proteome</keyword>
<accession>L0GYY3</accession>
<dbReference type="PIRSF" id="PIRSF006250">
    <property type="entry name" value="NadC_ModD"/>
    <property type="match status" value="1"/>
</dbReference>
<dbReference type="PANTHER" id="PTHR32179">
    <property type="entry name" value="NICOTINATE-NUCLEOTIDE PYROPHOSPHORYLASE [CARBOXYLATING]"/>
    <property type="match status" value="1"/>
</dbReference>
<dbReference type="KEGG" id="tmb:Thimo_1735"/>
<keyword evidence="7 12" id="KW-0328">Glycosyltransferase</keyword>
<dbReference type="STRING" id="765912.Thimo_1735"/>
<keyword evidence="8 12" id="KW-0808">Transferase</keyword>
<evidence type="ECO:0000256" key="1">
    <source>
        <dbReference type="ARBA" id="ARBA00003237"/>
    </source>
</evidence>
<dbReference type="GO" id="GO:0009435">
    <property type="term" value="P:NAD+ biosynthetic process"/>
    <property type="evidence" value="ECO:0007669"/>
    <property type="project" value="UniProtKB-UniPathway"/>
</dbReference>
<evidence type="ECO:0000313" key="15">
    <source>
        <dbReference type="EMBL" id="AGA90509.1"/>
    </source>
</evidence>
<dbReference type="EMBL" id="CP003051">
    <property type="protein sequence ID" value="AGA90509.1"/>
    <property type="molecule type" value="Genomic_DNA"/>
</dbReference>
<dbReference type="Gene3D" id="3.20.20.70">
    <property type="entry name" value="Aldolase class I"/>
    <property type="match status" value="1"/>
</dbReference>
<dbReference type="InterPro" id="IPR027277">
    <property type="entry name" value="NadC/ModD"/>
</dbReference>
<evidence type="ECO:0000313" key="16">
    <source>
        <dbReference type="Proteomes" id="UP000010816"/>
    </source>
</evidence>
<dbReference type="OrthoDB" id="9782546at2"/>
<dbReference type="InterPro" id="IPR022412">
    <property type="entry name" value="Quinolinate_PRibosylTrfase_N"/>
</dbReference>
<protein>
    <recommendedName>
        <fullName evidence="11">Probable nicotinate-nucleotide pyrophosphorylase [carboxylating]</fullName>
        <ecNumber evidence="5">2.4.2.19</ecNumber>
    </recommendedName>
    <alternativeName>
        <fullName evidence="9">Quinolinate phosphoribosyltransferase [decarboxylating]</fullName>
    </alternativeName>
</protein>
<sequence>MPDNTKRPAGPLAVDQDLLNRHLPPLPLIERQVRLALDEDLGGGDLTAALIPAGQRSHVELVAREAAVLCGQAWLETVFRLLDPTVEVTWERVDGEAIAAGQRVCHLAGPSRALLTGERTALNYLQTLSGTATRARRYAESVAGLPVRILDTRKTLPGLRVQQKYAVLCGGCHNHRQGLYDAILIKENHILAAGSIAAALAAAQAVAPRVPIEIEVESLAELEQALTAGARHVLLDNFGLADLRRAVALSARQARLEASGGVTLDGIRAIAETGVDDISVGDLTKDVTAIDLSMRFLDPSAPPRG</sequence>
<dbReference type="PANTHER" id="PTHR32179:SF3">
    <property type="entry name" value="NICOTINATE-NUCLEOTIDE PYROPHOSPHORYLASE [CARBOXYLATING]"/>
    <property type="match status" value="1"/>
</dbReference>
<comment type="pathway">
    <text evidence="2">Cofactor biosynthesis; NAD(+) biosynthesis; nicotinate D-ribonucleotide from quinolinate: step 1/1.</text>
</comment>
<dbReference type="Proteomes" id="UP000010816">
    <property type="component" value="Chromosome"/>
</dbReference>
<keyword evidence="6" id="KW-0662">Pyridine nucleotide biosynthesis</keyword>
<dbReference type="Pfam" id="PF01729">
    <property type="entry name" value="QRPTase_C"/>
    <property type="match status" value="1"/>
</dbReference>
<dbReference type="InterPro" id="IPR004393">
    <property type="entry name" value="NadC"/>
</dbReference>
<evidence type="ECO:0000256" key="6">
    <source>
        <dbReference type="ARBA" id="ARBA00022642"/>
    </source>
</evidence>
<dbReference type="FunFam" id="3.20.20.70:FF:000030">
    <property type="entry name" value="Nicotinate-nucleotide pyrophosphorylase, carboxylating"/>
    <property type="match status" value="1"/>
</dbReference>
<dbReference type="NCBIfam" id="TIGR00078">
    <property type="entry name" value="nadC"/>
    <property type="match status" value="1"/>
</dbReference>
<gene>
    <name evidence="15" type="ORF">Thimo_1735</name>
</gene>
<dbReference type="GO" id="GO:0034213">
    <property type="term" value="P:quinolinate catabolic process"/>
    <property type="evidence" value="ECO:0007669"/>
    <property type="project" value="TreeGrafter"/>
</dbReference>
<evidence type="ECO:0000256" key="2">
    <source>
        <dbReference type="ARBA" id="ARBA00004893"/>
    </source>
</evidence>
<comment type="catalytic activity">
    <reaction evidence="10">
        <text>nicotinate beta-D-ribonucleotide + CO2 + diphosphate = quinolinate + 5-phospho-alpha-D-ribose 1-diphosphate + 2 H(+)</text>
        <dbReference type="Rhea" id="RHEA:12733"/>
        <dbReference type="ChEBI" id="CHEBI:15378"/>
        <dbReference type="ChEBI" id="CHEBI:16526"/>
        <dbReference type="ChEBI" id="CHEBI:29959"/>
        <dbReference type="ChEBI" id="CHEBI:33019"/>
        <dbReference type="ChEBI" id="CHEBI:57502"/>
        <dbReference type="ChEBI" id="CHEBI:58017"/>
        <dbReference type="EC" id="2.4.2.19"/>
    </reaction>
</comment>
<dbReference type="EC" id="2.4.2.19" evidence="5"/>
<comment type="function">
    <text evidence="1">Involved in the catabolism of quinolinic acid (QA).</text>
</comment>
<dbReference type="eggNOG" id="COG0157">
    <property type="taxonomic scope" value="Bacteria"/>
</dbReference>
<evidence type="ECO:0000256" key="10">
    <source>
        <dbReference type="ARBA" id="ARBA00047445"/>
    </source>
</evidence>
<dbReference type="AlphaFoldDB" id="L0GYY3"/>
<dbReference type="SUPFAM" id="SSF54675">
    <property type="entry name" value="Nicotinate/Quinolinate PRTase N-terminal domain-like"/>
    <property type="match status" value="1"/>
</dbReference>
<dbReference type="UniPathway" id="UPA00253">
    <property type="reaction ID" value="UER00331"/>
</dbReference>
<dbReference type="InterPro" id="IPR013785">
    <property type="entry name" value="Aldolase_TIM"/>
</dbReference>
<dbReference type="RefSeq" id="WP_015280650.1">
    <property type="nucleotide sequence ID" value="NC_019940.1"/>
</dbReference>